<name>A0A3M7M625_9PLEO</name>
<sequence length="108" mass="12262">MRRYCIQSQCNDYASNMAIDVAGKKMLGRCLETNAADVIAMHMGTDDVWQYDKAVADIILYQRNSSMRYKHKIPGRVYSYIRNVPLQPLCLPQLSVVPTDCEGVSHGY</sequence>
<dbReference type="EMBL" id="KE747823">
    <property type="protein sequence ID" value="RMZ69859.1"/>
    <property type="molecule type" value="Genomic_DNA"/>
</dbReference>
<reference evidence="1 2" key="1">
    <citation type="journal article" date="2014" name="PLoS ONE">
        <title>De novo Genome Assembly of the Fungal Plant Pathogen Pyrenophora semeniperda.</title>
        <authorList>
            <person name="Soliai M.M."/>
            <person name="Meyer S.E."/>
            <person name="Udall J.A."/>
            <person name="Elzinga D.E."/>
            <person name="Hermansen R.A."/>
            <person name="Bodily P.M."/>
            <person name="Hart A.A."/>
            <person name="Coleman C.E."/>
        </authorList>
    </citation>
    <scope>NUCLEOTIDE SEQUENCE [LARGE SCALE GENOMIC DNA]</scope>
    <source>
        <strain evidence="1 2">CCB06</strain>
        <tissue evidence="1">Mycelium</tissue>
    </source>
</reference>
<evidence type="ECO:0000313" key="2">
    <source>
        <dbReference type="Proteomes" id="UP000265663"/>
    </source>
</evidence>
<organism evidence="1 2">
    <name type="scientific">Pyrenophora seminiperda CCB06</name>
    <dbReference type="NCBI Taxonomy" id="1302712"/>
    <lineage>
        <taxon>Eukaryota</taxon>
        <taxon>Fungi</taxon>
        <taxon>Dikarya</taxon>
        <taxon>Ascomycota</taxon>
        <taxon>Pezizomycotina</taxon>
        <taxon>Dothideomycetes</taxon>
        <taxon>Pleosporomycetidae</taxon>
        <taxon>Pleosporales</taxon>
        <taxon>Pleosporineae</taxon>
        <taxon>Pleosporaceae</taxon>
        <taxon>Pyrenophora</taxon>
    </lineage>
</organism>
<dbReference type="AlphaFoldDB" id="A0A3M7M625"/>
<dbReference type="OrthoDB" id="2119228at2759"/>
<dbReference type="Proteomes" id="UP000265663">
    <property type="component" value="Unassembled WGS sequence"/>
</dbReference>
<evidence type="ECO:0000313" key="1">
    <source>
        <dbReference type="EMBL" id="RMZ69859.1"/>
    </source>
</evidence>
<accession>A0A3M7M625</accession>
<keyword evidence="2" id="KW-1185">Reference proteome</keyword>
<protein>
    <submittedName>
        <fullName evidence="1">Cellulose-binding family ii</fullName>
    </submittedName>
</protein>
<gene>
    <name evidence="1" type="ORF">GMOD_00008791</name>
</gene>
<proteinExistence type="predicted"/>